<comment type="caution">
    <text evidence="2">The sequence shown here is derived from an EMBL/GenBank/DDBJ whole genome shotgun (WGS) entry which is preliminary data.</text>
</comment>
<dbReference type="Proteomes" id="UP000698800">
    <property type="component" value="Unassembled WGS sequence"/>
</dbReference>
<gene>
    <name evidence="2" type="ORF">FGG08_007584</name>
</gene>
<dbReference type="AlphaFoldDB" id="A0A9P8HVZ7"/>
<name>A0A9P8HVZ7_9PEZI</name>
<dbReference type="EMBL" id="JAGHQL010000370">
    <property type="protein sequence ID" value="KAH0533721.1"/>
    <property type="molecule type" value="Genomic_DNA"/>
</dbReference>
<keyword evidence="3" id="KW-1185">Reference proteome</keyword>
<proteinExistence type="predicted"/>
<reference evidence="2" key="1">
    <citation type="submission" date="2021-03" db="EMBL/GenBank/DDBJ databases">
        <title>Comparative genomics and phylogenomic investigation of the class Geoglossomycetes provide insights into ecological specialization and systematics.</title>
        <authorList>
            <person name="Melie T."/>
            <person name="Pirro S."/>
            <person name="Miller A.N."/>
            <person name="Quandt A."/>
        </authorList>
    </citation>
    <scope>NUCLEOTIDE SEQUENCE</scope>
    <source>
        <strain evidence="2">GBOQ0MN5Z8</strain>
    </source>
</reference>
<sequence length="252" mass="27064">MALQPARAGAEVDHPRRQRRIQAGFPGDDRGFRLGIRVVEAQAAETLARGCLQLLGAAARIVRDDQGEVRMRVQQFATPVERQGAARVGQRMDDHRGVGSGFDDLIEVADRPVAGGEGEGAVLPAGALRIEQPTAGEIARGEVVVAGHCHQRPAETPRHVLDEARLAAAGRAFQQYRQPMGVGSLEQRALVADRPVIGLRRDAVVVEHSCYLWTGVLWFGMPAIGASSVPTVVRVNDSTWARMPSGSAIHLA</sequence>
<protein>
    <submittedName>
        <fullName evidence="2">Uncharacterized protein</fullName>
    </submittedName>
</protein>
<evidence type="ECO:0000256" key="1">
    <source>
        <dbReference type="SAM" id="MobiDB-lite"/>
    </source>
</evidence>
<accession>A0A9P8HVZ7</accession>
<organism evidence="2 3">
    <name type="scientific">Glutinoglossum americanum</name>
    <dbReference type="NCBI Taxonomy" id="1670608"/>
    <lineage>
        <taxon>Eukaryota</taxon>
        <taxon>Fungi</taxon>
        <taxon>Dikarya</taxon>
        <taxon>Ascomycota</taxon>
        <taxon>Pezizomycotina</taxon>
        <taxon>Geoglossomycetes</taxon>
        <taxon>Geoglossales</taxon>
        <taxon>Geoglossaceae</taxon>
        <taxon>Glutinoglossum</taxon>
    </lineage>
</organism>
<evidence type="ECO:0000313" key="2">
    <source>
        <dbReference type="EMBL" id="KAH0533721.1"/>
    </source>
</evidence>
<evidence type="ECO:0000313" key="3">
    <source>
        <dbReference type="Proteomes" id="UP000698800"/>
    </source>
</evidence>
<feature type="region of interest" description="Disordered" evidence="1">
    <location>
        <begin position="1"/>
        <end position="25"/>
    </location>
</feature>